<dbReference type="KEGG" id="taa:NMY3_02599"/>
<accession>A0A654M1G1</accession>
<reference evidence="2" key="1">
    <citation type="submission" date="2015-10" db="EMBL/GenBank/DDBJ databases">
        <title>Niche specialization of a soil ammonia-oxidizing archaeon, Candidatus Nitrosocosmicus oleophilus.</title>
        <authorList>
            <person name="Jung M.-Y."/>
            <person name="Rhee S.-K."/>
        </authorList>
    </citation>
    <scope>NUCLEOTIDE SEQUENCE [LARGE SCALE GENOMIC DNA]</scope>
    <source>
        <strain evidence="2">MY3</strain>
    </source>
</reference>
<keyword evidence="2" id="KW-1185">Reference proteome</keyword>
<dbReference type="AlphaFoldDB" id="A0A654M1G1"/>
<dbReference type="Proteomes" id="UP000058925">
    <property type="component" value="Chromosome"/>
</dbReference>
<evidence type="ECO:0000313" key="1">
    <source>
        <dbReference type="EMBL" id="ALI36790.1"/>
    </source>
</evidence>
<sequence>MIIDYRYIVSCTPSNGINNMNIIKTEIPFIVEAKTTDCNNRKNRNITYHFMESAHPTCLDKEELLQAQLKACQRLLRLPYEEENDKDIIENEIIELSQVLNVMRNYRRTSVMINRT</sequence>
<protein>
    <submittedName>
        <fullName evidence="1">Uncharacterized protein</fullName>
    </submittedName>
</protein>
<organism evidence="1 2">
    <name type="scientific">Candidatus Nitrosocosmicus oleophilus</name>
    <dbReference type="NCBI Taxonomy" id="1353260"/>
    <lineage>
        <taxon>Archaea</taxon>
        <taxon>Nitrososphaerota</taxon>
        <taxon>Nitrososphaeria</taxon>
        <taxon>Nitrososphaerales</taxon>
        <taxon>Nitrososphaeraceae</taxon>
        <taxon>Candidatus Nitrosocosmicus</taxon>
    </lineage>
</organism>
<dbReference type="EMBL" id="CP012850">
    <property type="protein sequence ID" value="ALI36790.1"/>
    <property type="molecule type" value="Genomic_DNA"/>
</dbReference>
<gene>
    <name evidence="1" type="ORF">NMY3_02599</name>
</gene>
<evidence type="ECO:0000313" key="2">
    <source>
        <dbReference type="Proteomes" id="UP000058925"/>
    </source>
</evidence>
<proteinExistence type="predicted"/>
<name>A0A654M1G1_9ARCH</name>